<reference evidence="1 2" key="1">
    <citation type="journal article" date="2018" name="Sci. Data">
        <title>The draft genome sequence of cork oak.</title>
        <authorList>
            <person name="Ramos A.M."/>
            <person name="Usie A."/>
            <person name="Barbosa P."/>
            <person name="Barros P.M."/>
            <person name="Capote T."/>
            <person name="Chaves I."/>
            <person name="Simoes F."/>
            <person name="Abreu I."/>
            <person name="Carrasquinho I."/>
            <person name="Faro C."/>
            <person name="Guimaraes J.B."/>
            <person name="Mendonca D."/>
            <person name="Nobrega F."/>
            <person name="Rodrigues L."/>
            <person name="Saibo N.J.M."/>
            <person name="Varela M.C."/>
            <person name="Egas C."/>
            <person name="Matos J."/>
            <person name="Miguel C.M."/>
            <person name="Oliveira M.M."/>
            <person name="Ricardo C.P."/>
            <person name="Goncalves S."/>
        </authorList>
    </citation>
    <scope>NUCLEOTIDE SEQUENCE [LARGE SCALE GENOMIC DNA]</scope>
    <source>
        <strain evidence="2">cv. HL8</strain>
    </source>
</reference>
<dbReference type="EMBL" id="PKMF04000342">
    <property type="protein sequence ID" value="KAK7836861.1"/>
    <property type="molecule type" value="Genomic_DNA"/>
</dbReference>
<gene>
    <name evidence="1" type="ORF">CFP56_021945</name>
</gene>
<dbReference type="AlphaFoldDB" id="A0AAW0KE84"/>
<accession>A0AAW0KE84</accession>
<organism evidence="1 2">
    <name type="scientific">Quercus suber</name>
    <name type="common">Cork oak</name>
    <dbReference type="NCBI Taxonomy" id="58331"/>
    <lineage>
        <taxon>Eukaryota</taxon>
        <taxon>Viridiplantae</taxon>
        <taxon>Streptophyta</taxon>
        <taxon>Embryophyta</taxon>
        <taxon>Tracheophyta</taxon>
        <taxon>Spermatophyta</taxon>
        <taxon>Magnoliopsida</taxon>
        <taxon>eudicotyledons</taxon>
        <taxon>Gunneridae</taxon>
        <taxon>Pentapetalae</taxon>
        <taxon>rosids</taxon>
        <taxon>fabids</taxon>
        <taxon>Fagales</taxon>
        <taxon>Fagaceae</taxon>
        <taxon>Quercus</taxon>
    </lineage>
</organism>
<keyword evidence="2" id="KW-1185">Reference proteome</keyword>
<sequence length="56" mass="6555">MTLKIGEMKYTVAFVFFVLSSSPKQWENSKPICNVTQTLLLFYQIPARFLIQQNLK</sequence>
<protein>
    <submittedName>
        <fullName evidence="1">Uncharacterized protein</fullName>
    </submittedName>
</protein>
<dbReference type="Proteomes" id="UP000237347">
    <property type="component" value="Unassembled WGS sequence"/>
</dbReference>
<proteinExistence type="predicted"/>
<evidence type="ECO:0000313" key="2">
    <source>
        <dbReference type="Proteomes" id="UP000237347"/>
    </source>
</evidence>
<evidence type="ECO:0000313" key="1">
    <source>
        <dbReference type="EMBL" id="KAK7836861.1"/>
    </source>
</evidence>
<name>A0AAW0KE84_QUESU</name>
<comment type="caution">
    <text evidence="1">The sequence shown here is derived from an EMBL/GenBank/DDBJ whole genome shotgun (WGS) entry which is preliminary data.</text>
</comment>